<name>A0A8H4W2K0_9HELO</name>
<proteinExistence type="predicted"/>
<dbReference type="Proteomes" id="UP000566819">
    <property type="component" value="Unassembled WGS sequence"/>
</dbReference>
<reference evidence="1 2" key="1">
    <citation type="submission" date="2020-03" db="EMBL/GenBank/DDBJ databases">
        <title>Draft Genome Sequence of Cudoniella acicularis.</title>
        <authorList>
            <person name="Buettner E."/>
            <person name="Kellner H."/>
        </authorList>
    </citation>
    <scope>NUCLEOTIDE SEQUENCE [LARGE SCALE GENOMIC DNA]</scope>
    <source>
        <strain evidence="1 2">DSM 108380</strain>
    </source>
</reference>
<accession>A0A8H4W2K0</accession>
<gene>
    <name evidence="1" type="ORF">G7Y89_g6921</name>
</gene>
<sequence length="223" mass="24374">MGFVDSSPNIKGWSFKTPWISSANRQQPVPASGQSHYDSSPDVLVVNGVRGFIGLHTALDHCGNRLTRLLGLKINLCPCVVYTASVDLSFNIGERDTESKANDDRDEGSSLSMDYLSLEKIGKAVMQFQFRTSTLVAPRVIPAGGIENDIKAEFQVPKACRVVFNGGSQLVIVATYDWTWYPSSTYYKKREPQDEFAGVLVNAQGYAAGTIIEMSAGVIDIEP</sequence>
<organism evidence="1 2">
    <name type="scientific">Cudoniella acicularis</name>
    <dbReference type="NCBI Taxonomy" id="354080"/>
    <lineage>
        <taxon>Eukaryota</taxon>
        <taxon>Fungi</taxon>
        <taxon>Dikarya</taxon>
        <taxon>Ascomycota</taxon>
        <taxon>Pezizomycotina</taxon>
        <taxon>Leotiomycetes</taxon>
        <taxon>Helotiales</taxon>
        <taxon>Tricladiaceae</taxon>
        <taxon>Cudoniella</taxon>
    </lineage>
</organism>
<dbReference type="EMBL" id="JAAMPI010000466">
    <property type="protein sequence ID" value="KAF4631211.1"/>
    <property type="molecule type" value="Genomic_DNA"/>
</dbReference>
<dbReference type="AlphaFoldDB" id="A0A8H4W2K0"/>
<evidence type="ECO:0000313" key="2">
    <source>
        <dbReference type="Proteomes" id="UP000566819"/>
    </source>
</evidence>
<evidence type="ECO:0000313" key="1">
    <source>
        <dbReference type="EMBL" id="KAF4631211.1"/>
    </source>
</evidence>
<protein>
    <submittedName>
        <fullName evidence="1">Uncharacterized protein</fullName>
    </submittedName>
</protein>
<keyword evidence="2" id="KW-1185">Reference proteome</keyword>
<comment type="caution">
    <text evidence="1">The sequence shown here is derived from an EMBL/GenBank/DDBJ whole genome shotgun (WGS) entry which is preliminary data.</text>
</comment>